<evidence type="ECO:0000256" key="1">
    <source>
        <dbReference type="ARBA" id="ARBA00004141"/>
    </source>
</evidence>
<organism evidence="7 8">
    <name type="scientific">[Ruminococcus] torques</name>
    <dbReference type="NCBI Taxonomy" id="33039"/>
    <lineage>
        <taxon>Bacteria</taxon>
        <taxon>Bacillati</taxon>
        <taxon>Bacillota</taxon>
        <taxon>Clostridia</taxon>
        <taxon>Lachnospirales</taxon>
        <taxon>Lachnospiraceae</taxon>
        <taxon>Mediterraneibacter</taxon>
    </lineage>
</organism>
<proteinExistence type="predicted"/>
<dbReference type="InterPro" id="IPR001046">
    <property type="entry name" value="NRAMP_fam"/>
</dbReference>
<evidence type="ECO:0000313" key="8">
    <source>
        <dbReference type="Proteomes" id="UP000363661"/>
    </source>
</evidence>
<dbReference type="Proteomes" id="UP000363661">
    <property type="component" value="Unassembled WGS sequence"/>
</dbReference>
<comment type="subcellular location">
    <subcellularLocation>
        <location evidence="1">Membrane</location>
        <topology evidence="1">Multi-pass membrane protein</topology>
    </subcellularLocation>
</comment>
<sequence>MTENNKNLGIDGFDPSKVNKLSAKEILKRVGPGIVLTGVVIGPGNITTSAMIGANYGYSLIWLIIPILIMGVTFMLTSYRISMLTGMPILHAIRHYYGKVASGFCGVALFLSCLFFTLGNISGTGAGMNLVFGINWKLGALIMLAVLTVLYFSKGVYSKVEKGILVCIIAMIFAFYATLVATGGPDWGAMGHGLTHWSVPEGSLTTALAYISTNAAVTAGIYGTYLGAEKKWKKEDLFNGAMKWDAIAHVVSVILISGAIMLVGAIVLNPEGIQIKAPAQLAALLVPFLGKASNIVMGVALLGAGFSSLLGNTQRGMVLLSAGFDKDVSLESKLIRWGCMITLAFACVVCFIYDGSPTQLIFIANIATSIATPVAGLFITLMFWKKEVQAGLKAPRVLQVLMTVSYLFTLAMTVSALANYIPKLIASFS</sequence>
<evidence type="ECO:0000256" key="6">
    <source>
        <dbReference type="SAM" id="Phobius"/>
    </source>
</evidence>
<feature type="transmembrane region" description="Helical" evidence="6">
    <location>
        <begin position="334"/>
        <end position="354"/>
    </location>
</feature>
<feature type="transmembrane region" description="Helical" evidence="6">
    <location>
        <begin position="60"/>
        <end position="79"/>
    </location>
</feature>
<feature type="transmembrane region" description="Helical" evidence="6">
    <location>
        <begin position="130"/>
        <end position="152"/>
    </location>
</feature>
<feature type="transmembrane region" description="Helical" evidence="6">
    <location>
        <begin position="360"/>
        <end position="384"/>
    </location>
</feature>
<dbReference type="Gene3D" id="1.20.1740.10">
    <property type="entry name" value="Amino acid/polyamine transporter I"/>
    <property type="match status" value="1"/>
</dbReference>
<keyword evidence="2" id="KW-0813">Transport</keyword>
<dbReference type="GO" id="GO:0005384">
    <property type="term" value="F:manganese ion transmembrane transporter activity"/>
    <property type="evidence" value="ECO:0007669"/>
    <property type="project" value="TreeGrafter"/>
</dbReference>
<evidence type="ECO:0000256" key="4">
    <source>
        <dbReference type="ARBA" id="ARBA00022989"/>
    </source>
</evidence>
<dbReference type="PANTHER" id="PTHR11706">
    <property type="entry name" value="SOLUTE CARRIER PROTEIN FAMILY 11 MEMBER"/>
    <property type="match status" value="1"/>
</dbReference>
<dbReference type="GO" id="GO:0005886">
    <property type="term" value="C:plasma membrane"/>
    <property type="evidence" value="ECO:0007669"/>
    <property type="project" value="TreeGrafter"/>
</dbReference>
<dbReference type="GO" id="GO:0015086">
    <property type="term" value="F:cadmium ion transmembrane transporter activity"/>
    <property type="evidence" value="ECO:0007669"/>
    <property type="project" value="TreeGrafter"/>
</dbReference>
<dbReference type="Pfam" id="PF01566">
    <property type="entry name" value="Nramp"/>
    <property type="match status" value="1"/>
</dbReference>
<feature type="transmembrane region" description="Helical" evidence="6">
    <location>
        <begin position="30"/>
        <end position="54"/>
    </location>
</feature>
<evidence type="ECO:0000256" key="3">
    <source>
        <dbReference type="ARBA" id="ARBA00022692"/>
    </source>
</evidence>
<feature type="transmembrane region" description="Helical" evidence="6">
    <location>
        <begin position="288"/>
        <end position="313"/>
    </location>
</feature>
<dbReference type="AlphaFoldDB" id="A0A564U765"/>
<dbReference type="GO" id="GO:0034755">
    <property type="term" value="P:iron ion transmembrane transport"/>
    <property type="evidence" value="ECO:0007669"/>
    <property type="project" value="TreeGrafter"/>
</dbReference>
<dbReference type="NCBIfam" id="NF037982">
    <property type="entry name" value="Nramp_1"/>
    <property type="match status" value="1"/>
</dbReference>
<keyword evidence="5 6" id="KW-0472">Membrane</keyword>
<dbReference type="PANTHER" id="PTHR11706:SF33">
    <property type="entry name" value="NATURAL RESISTANCE-ASSOCIATED MACROPHAGE PROTEIN 2"/>
    <property type="match status" value="1"/>
</dbReference>
<evidence type="ECO:0000256" key="5">
    <source>
        <dbReference type="ARBA" id="ARBA00023136"/>
    </source>
</evidence>
<dbReference type="EMBL" id="CABHNA010000067">
    <property type="protein sequence ID" value="VUX15251.1"/>
    <property type="molecule type" value="Genomic_DNA"/>
</dbReference>
<feature type="transmembrane region" description="Helical" evidence="6">
    <location>
        <begin position="164"/>
        <end position="184"/>
    </location>
</feature>
<protein>
    <submittedName>
        <fullName evidence="7">Divalent metal cation transporter MntH</fullName>
    </submittedName>
</protein>
<feature type="transmembrane region" description="Helical" evidence="6">
    <location>
        <begin position="100"/>
        <end position="118"/>
    </location>
</feature>
<keyword evidence="4 6" id="KW-1133">Transmembrane helix</keyword>
<feature type="transmembrane region" description="Helical" evidence="6">
    <location>
        <begin position="246"/>
        <end position="268"/>
    </location>
</feature>
<reference evidence="7 8" key="1">
    <citation type="submission" date="2019-07" db="EMBL/GenBank/DDBJ databases">
        <authorList>
            <person name="Hibberd C M."/>
            <person name="Gehrig L. J."/>
            <person name="Chang H.-W."/>
            <person name="Venkatesh S."/>
        </authorList>
    </citation>
    <scope>NUCLEOTIDE SEQUENCE [LARGE SCALE GENOMIC DNA]</scope>
    <source>
        <strain evidence="7">Ruminococcus_torques_SSTS_Bg7063</strain>
    </source>
</reference>
<gene>
    <name evidence="7" type="primary">mntH</name>
    <name evidence="7" type="ORF">RTSSTS7063_02092</name>
</gene>
<evidence type="ECO:0000256" key="2">
    <source>
        <dbReference type="ARBA" id="ARBA00022448"/>
    </source>
</evidence>
<feature type="transmembrane region" description="Helical" evidence="6">
    <location>
        <begin position="396"/>
        <end position="421"/>
    </location>
</feature>
<keyword evidence="8" id="KW-1185">Reference proteome</keyword>
<accession>A0A564U765</accession>
<keyword evidence="3 6" id="KW-0812">Transmembrane</keyword>
<dbReference type="RefSeq" id="WP_144367418.1">
    <property type="nucleotide sequence ID" value="NZ_CABHNA010000067.1"/>
</dbReference>
<name>A0A564U765_9FIRM</name>
<evidence type="ECO:0000313" key="7">
    <source>
        <dbReference type="EMBL" id="VUX15251.1"/>
    </source>
</evidence>